<evidence type="ECO:0000259" key="1">
    <source>
        <dbReference type="Pfam" id="PF21056"/>
    </source>
</evidence>
<dbReference type="Pfam" id="PF21056">
    <property type="entry name" value="ZSWIM1-3_RNaseH-like"/>
    <property type="match status" value="1"/>
</dbReference>
<dbReference type="AlphaFoldDB" id="A0A6G0XJL6"/>
<gene>
    <name evidence="2" type="ORF">FWK35_00023557</name>
</gene>
<dbReference type="OrthoDB" id="6629126at2759"/>
<dbReference type="InterPro" id="IPR029309">
    <property type="entry name" value="CaRF"/>
</dbReference>
<organism evidence="2 3">
    <name type="scientific">Aphis craccivora</name>
    <name type="common">Cowpea aphid</name>
    <dbReference type="NCBI Taxonomy" id="307492"/>
    <lineage>
        <taxon>Eukaryota</taxon>
        <taxon>Metazoa</taxon>
        <taxon>Ecdysozoa</taxon>
        <taxon>Arthropoda</taxon>
        <taxon>Hexapoda</taxon>
        <taxon>Insecta</taxon>
        <taxon>Pterygota</taxon>
        <taxon>Neoptera</taxon>
        <taxon>Paraneoptera</taxon>
        <taxon>Hemiptera</taxon>
        <taxon>Sternorrhyncha</taxon>
        <taxon>Aphidomorpha</taxon>
        <taxon>Aphidoidea</taxon>
        <taxon>Aphididae</taxon>
        <taxon>Aphidini</taxon>
        <taxon>Aphis</taxon>
        <taxon>Aphis</taxon>
    </lineage>
</organism>
<dbReference type="Proteomes" id="UP000478052">
    <property type="component" value="Unassembled WGS sequence"/>
</dbReference>
<sequence>MSDSYGFVKSKTTKYDVYTYLNILIGESSKYRFTLERGEIPIKFIGCPFIIKDHINYECVNGPEKKPKDNYLTNDHPTDTKKKFHLHSTKKYNCTAVLTRIQLMYFPEYVITECSLTKWRLKKQILNSLKKDIEMGKQIVTKNKYLVHVSLPSVHNHVIETSLLNLPINKSVYNEISRLPYSEEDGIIKQLLFCQQTEWQRYLLNRYGNVCFLDATYKTTKYALPLFLLVVKTNVNYSVVASFFVQYEDSKSVEDGLTIIKSWNTMWSPQYFVTDYCEAEYSAITRIFNCPTYICDFHREQAWLRWTNKQGNLNIKKNRGELLILWRNIANSRNNSEFIHKVEMMKLTDAWLKNLKAQDYFIKTRLTVEEKWTSKFFKLEFDIKIGTNNGVESQNKVLKHFYLKFSSDKSLNSTIENIIEQFLPQSLCKYQKKNFKLNNYYKKISNVIPIFLHGRPVTFVKHIYDRFVIAQNTYSEKRINKLTLLEHQFEVQSENGYNILKIIIGHANIYVQYSYTYVPSYSFNDLPEKFKNNVFISTDPRYSITSLREEISTIDLNMQNTTTATVTDTIDRLILKEQKSISAENIENNSNLPIQSREILKKITDLTYLIDQKEYSAEWSKQ</sequence>
<comment type="caution">
    <text evidence="2">The sequence shown here is derived from an EMBL/GenBank/DDBJ whole genome shotgun (WGS) entry which is preliminary data.</text>
</comment>
<dbReference type="InterPro" id="IPR048324">
    <property type="entry name" value="ZSWIM1-3_RNaseH-like"/>
</dbReference>
<feature type="domain" description="ZSWIM1/3 RNaseH-like" evidence="1">
    <location>
        <begin position="194"/>
        <end position="288"/>
    </location>
</feature>
<dbReference type="PANTHER" id="PTHR47456">
    <property type="entry name" value="PHD-TYPE DOMAIN-CONTAINING PROTEIN"/>
    <property type="match status" value="1"/>
</dbReference>
<keyword evidence="3" id="KW-1185">Reference proteome</keyword>
<evidence type="ECO:0000313" key="3">
    <source>
        <dbReference type="Proteomes" id="UP000478052"/>
    </source>
</evidence>
<protein>
    <submittedName>
        <fullName evidence="2">Zinc finger BED domain-containing protein 1-like</fullName>
    </submittedName>
</protein>
<name>A0A6G0XJL6_APHCR</name>
<dbReference type="GO" id="GO:0003700">
    <property type="term" value="F:DNA-binding transcription factor activity"/>
    <property type="evidence" value="ECO:0007669"/>
    <property type="project" value="InterPro"/>
</dbReference>
<reference evidence="2 3" key="1">
    <citation type="submission" date="2019-08" db="EMBL/GenBank/DDBJ databases">
        <title>Whole genome of Aphis craccivora.</title>
        <authorList>
            <person name="Voronova N.V."/>
            <person name="Shulinski R.S."/>
            <person name="Bandarenka Y.V."/>
            <person name="Zhorov D.G."/>
            <person name="Warner D."/>
        </authorList>
    </citation>
    <scope>NUCLEOTIDE SEQUENCE [LARGE SCALE GENOMIC DNA]</scope>
    <source>
        <strain evidence="2">180601</strain>
        <tissue evidence="2">Whole Body</tissue>
    </source>
</reference>
<accession>A0A6G0XJL6</accession>
<dbReference type="EMBL" id="VUJU01007792">
    <property type="protein sequence ID" value="KAF0740488.1"/>
    <property type="molecule type" value="Genomic_DNA"/>
</dbReference>
<proteinExistence type="predicted"/>
<evidence type="ECO:0000313" key="2">
    <source>
        <dbReference type="EMBL" id="KAF0740488.1"/>
    </source>
</evidence>
<dbReference type="PANTHER" id="PTHR47456:SF1">
    <property type="entry name" value="PHD-TYPE DOMAIN-CONTAINING PROTEIN"/>
    <property type="match status" value="1"/>
</dbReference>
<dbReference type="Pfam" id="PF15299">
    <property type="entry name" value="ALS2CR8"/>
    <property type="match status" value="1"/>
</dbReference>